<evidence type="ECO:0000256" key="1">
    <source>
        <dbReference type="SAM" id="MobiDB-lite"/>
    </source>
</evidence>
<dbReference type="Proteomes" id="UP001163823">
    <property type="component" value="Chromosome 13"/>
</dbReference>
<dbReference type="PANTHER" id="PTHR36325:SF1">
    <property type="entry name" value="MYOSIN-2 HEAVY CHAIN-LIKE PROTEIN"/>
    <property type="match status" value="1"/>
</dbReference>
<dbReference type="KEGG" id="qsa:O6P43_031110"/>
<feature type="region of interest" description="Disordered" evidence="1">
    <location>
        <begin position="1"/>
        <end position="25"/>
    </location>
</feature>
<dbReference type="AlphaFoldDB" id="A0AAD7KUS3"/>
<keyword evidence="3" id="KW-1185">Reference proteome</keyword>
<proteinExistence type="predicted"/>
<evidence type="ECO:0000313" key="3">
    <source>
        <dbReference type="Proteomes" id="UP001163823"/>
    </source>
</evidence>
<accession>A0AAD7KUS3</accession>
<gene>
    <name evidence="2" type="ORF">O6P43_031110</name>
</gene>
<dbReference type="EMBL" id="JARAOO010000013">
    <property type="protein sequence ID" value="KAJ7946142.1"/>
    <property type="molecule type" value="Genomic_DNA"/>
</dbReference>
<organism evidence="2 3">
    <name type="scientific">Quillaja saponaria</name>
    <name type="common">Soap bark tree</name>
    <dbReference type="NCBI Taxonomy" id="32244"/>
    <lineage>
        <taxon>Eukaryota</taxon>
        <taxon>Viridiplantae</taxon>
        <taxon>Streptophyta</taxon>
        <taxon>Embryophyta</taxon>
        <taxon>Tracheophyta</taxon>
        <taxon>Spermatophyta</taxon>
        <taxon>Magnoliopsida</taxon>
        <taxon>eudicotyledons</taxon>
        <taxon>Gunneridae</taxon>
        <taxon>Pentapetalae</taxon>
        <taxon>rosids</taxon>
        <taxon>fabids</taxon>
        <taxon>Fabales</taxon>
        <taxon>Quillajaceae</taxon>
        <taxon>Quillaja</taxon>
    </lineage>
</organism>
<dbReference type="PANTHER" id="PTHR36325">
    <property type="entry name" value="MYOSIN-2 HEAVY CHAIN-LIKE PROTEIN"/>
    <property type="match status" value="1"/>
</dbReference>
<sequence>MKGTKRNGRRSFDMTNGKGVRGVQKDVTEVQSLDKFLMKHVSRLEKEVQEVENRRTSDPYNEVIMNTKHENLKKKVDLTASVEHCSSSCSDEASIGKEILTWNNKTNSNSEIEQYECMLDRGVNYVSDEIKEKVDSLDNILVKPLHRLERDKIQALVLGNHREDYRQRKK</sequence>
<comment type="caution">
    <text evidence="2">The sequence shown here is derived from an EMBL/GenBank/DDBJ whole genome shotgun (WGS) entry which is preliminary data.</text>
</comment>
<reference evidence="2" key="1">
    <citation type="journal article" date="2023" name="Science">
        <title>Elucidation of the pathway for biosynthesis of saponin adjuvants from the soapbark tree.</title>
        <authorList>
            <person name="Reed J."/>
            <person name="Orme A."/>
            <person name="El-Demerdash A."/>
            <person name="Owen C."/>
            <person name="Martin L.B.B."/>
            <person name="Misra R.C."/>
            <person name="Kikuchi S."/>
            <person name="Rejzek M."/>
            <person name="Martin A.C."/>
            <person name="Harkess A."/>
            <person name="Leebens-Mack J."/>
            <person name="Louveau T."/>
            <person name="Stephenson M.J."/>
            <person name="Osbourn A."/>
        </authorList>
    </citation>
    <scope>NUCLEOTIDE SEQUENCE</scope>
    <source>
        <strain evidence="2">S10</strain>
    </source>
</reference>
<evidence type="ECO:0000313" key="2">
    <source>
        <dbReference type="EMBL" id="KAJ7946142.1"/>
    </source>
</evidence>
<protein>
    <submittedName>
        <fullName evidence="2">Calponin-likey domain-containing protein</fullName>
    </submittedName>
</protein>
<name>A0AAD7KUS3_QUISA</name>